<evidence type="ECO:0000256" key="1">
    <source>
        <dbReference type="SAM" id="Phobius"/>
    </source>
</evidence>
<dbReference type="Gene3D" id="1.20.1250.20">
    <property type="entry name" value="MFS general substrate transporter like domains"/>
    <property type="match status" value="2"/>
</dbReference>
<feature type="transmembrane region" description="Helical" evidence="1">
    <location>
        <begin position="320"/>
        <end position="341"/>
    </location>
</feature>
<dbReference type="PANTHER" id="PTHR11328:SF24">
    <property type="entry name" value="MAJOR FACILITATOR SUPERFAMILY (MFS) PROFILE DOMAIN-CONTAINING PROTEIN"/>
    <property type="match status" value="1"/>
</dbReference>
<feature type="transmembrane region" description="Helical" evidence="1">
    <location>
        <begin position="408"/>
        <end position="428"/>
    </location>
</feature>
<sequence length="450" mass="46596">MPETDTLSRRVRVGYGLGSVATGAFGTVPGLMLLPYLTDTLGVAAVVAGIVVVLPKAWDVLLNPVAGRISDRTVDPRGPRRPWLLRAGVALAITFALLFAGPDLDSTVLETGYVLVLFLACASAYAFFQVPFVAMPAEMTQGYAERTRLMTWRVAILAFTILLAGATAPAIRDAVGGRDGYRLMGAAMAVVILVGVVGAYRGTRDAPVGSVAPGAGSLRDQLRVVAGARDFRLLLTTWVLQALATGCMLAGVDYLAGDVIGSDGASTILFVCFVGPAILLTPLWSAIGARVGKRRAYLASSVLLGLGAALAATARVAPSGIVFAAVAVVGIGYAGCQVFPLSMLPDVAAADSRRTGENRAGVYTGVWTAGETLGLALGPGVFALVLALGSYRSGTDDAVTQPDSALTAITLGFSLLPAVLVAVSLWWLTRYRLDDSLHADDTDDAQEAPA</sequence>
<keyword evidence="1" id="KW-0472">Membrane</keyword>
<keyword evidence="1" id="KW-1133">Transmembrane helix</keyword>
<feature type="transmembrane region" description="Helical" evidence="1">
    <location>
        <begin position="183"/>
        <end position="200"/>
    </location>
</feature>
<feature type="transmembrane region" description="Helical" evidence="1">
    <location>
        <begin position="83"/>
        <end position="101"/>
    </location>
</feature>
<evidence type="ECO:0000313" key="2">
    <source>
        <dbReference type="EMBL" id="MFB9312409.1"/>
    </source>
</evidence>
<comment type="caution">
    <text evidence="2">The sequence shown here is derived from an EMBL/GenBank/DDBJ whole genome shotgun (WGS) entry which is preliminary data.</text>
</comment>
<feature type="transmembrane region" description="Helical" evidence="1">
    <location>
        <begin position="113"/>
        <end position="134"/>
    </location>
</feature>
<dbReference type="Pfam" id="PF13347">
    <property type="entry name" value="MFS_2"/>
    <property type="match status" value="1"/>
</dbReference>
<protein>
    <submittedName>
        <fullName evidence="2">MFS transporter</fullName>
    </submittedName>
</protein>
<name>A0ABV5K6N7_9ACTN</name>
<dbReference type="Proteomes" id="UP001589750">
    <property type="component" value="Unassembled WGS sequence"/>
</dbReference>
<keyword evidence="3" id="KW-1185">Reference proteome</keyword>
<feature type="transmembrane region" description="Helical" evidence="1">
    <location>
        <begin position="233"/>
        <end position="252"/>
    </location>
</feature>
<feature type="transmembrane region" description="Helical" evidence="1">
    <location>
        <begin position="154"/>
        <end position="171"/>
    </location>
</feature>
<dbReference type="SUPFAM" id="SSF103473">
    <property type="entry name" value="MFS general substrate transporter"/>
    <property type="match status" value="1"/>
</dbReference>
<dbReference type="PANTHER" id="PTHR11328">
    <property type="entry name" value="MAJOR FACILITATOR SUPERFAMILY DOMAIN-CONTAINING PROTEIN"/>
    <property type="match status" value="1"/>
</dbReference>
<accession>A0ABV5K6N7</accession>
<dbReference type="EMBL" id="JBHMDG010000005">
    <property type="protein sequence ID" value="MFB9312409.1"/>
    <property type="molecule type" value="Genomic_DNA"/>
</dbReference>
<organism evidence="2 3">
    <name type="scientific">Nocardioides plantarum</name>
    <dbReference type="NCBI Taxonomy" id="29299"/>
    <lineage>
        <taxon>Bacteria</taxon>
        <taxon>Bacillati</taxon>
        <taxon>Actinomycetota</taxon>
        <taxon>Actinomycetes</taxon>
        <taxon>Propionibacteriales</taxon>
        <taxon>Nocardioidaceae</taxon>
        <taxon>Nocardioides</taxon>
    </lineage>
</organism>
<dbReference type="RefSeq" id="WP_140008281.1">
    <property type="nucleotide sequence ID" value="NZ_JBHMDG010000005.1"/>
</dbReference>
<evidence type="ECO:0000313" key="3">
    <source>
        <dbReference type="Proteomes" id="UP001589750"/>
    </source>
</evidence>
<reference evidence="2 3" key="1">
    <citation type="submission" date="2024-09" db="EMBL/GenBank/DDBJ databases">
        <authorList>
            <person name="Sun Q."/>
            <person name="Mori K."/>
        </authorList>
    </citation>
    <scope>NUCLEOTIDE SEQUENCE [LARGE SCALE GENOMIC DNA]</scope>
    <source>
        <strain evidence="2 3">JCM 9626</strain>
    </source>
</reference>
<feature type="transmembrane region" description="Helical" evidence="1">
    <location>
        <begin position="12"/>
        <end position="34"/>
    </location>
</feature>
<feature type="transmembrane region" description="Helical" evidence="1">
    <location>
        <begin position="264"/>
        <end position="284"/>
    </location>
</feature>
<gene>
    <name evidence="2" type="ORF">ACFFRI_05080</name>
</gene>
<proteinExistence type="predicted"/>
<feature type="transmembrane region" description="Helical" evidence="1">
    <location>
        <begin position="296"/>
        <end position="314"/>
    </location>
</feature>
<dbReference type="InterPro" id="IPR036259">
    <property type="entry name" value="MFS_trans_sf"/>
</dbReference>
<keyword evidence="1" id="KW-0812">Transmembrane</keyword>
<dbReference type="InterPro" id="IPR039672">
    <property type="entry name" value="MFS_2"/>
</dbReference>
<feature type="transmembrane region" description="Helical" evidence="1">
    <location>
        <begin position="40"/>
        <end position="62"/>
    </location>
</feature>
<feature type="transmembrane region" description="Helical" evidence="1">
    <location>
        <begin position="362"/>
        <end position="388"/>
    </location>
</feature>